<dbReference type="PRINTS" id="PR00385">
    <property type="entry name" value="P450"/>
</dbReference>
<dbReference type="PANTHER" id="PTHR24291:SF189">
    <property type="entry name" value="CYTOCHROME P450 4C3-RELATED"/>
    <property type="match status" value="1"/>
</dbReference>
<keyword evidence="3" id="KW-0256">Endoplasmic reticulum</keyword>
<evidence type="ECO:0000256" key="2">
    <source>
        <dbReference type="ARBA" id="ARBA00010617"/>
    </source>
</evidence>
<proteinExistence type="inferred from homology"/>
<dbReference type="InterPro" id="IPR002401">
    <property type="entry name" value="Cyt_P450_E_grp-I"/>
</dbReference>
<dbReference type="RefSeq" id="XP_066924419.1">
    <property type="nucleotide sequence ID" value="XM_067068318.1"/>
</dbReference>
<dbReference type="GO" id="GO:0004497">
    <property type="term" value="F:monooxygenase activity"/>
    <property type="evidence" value="ECO:0007669"/>
    <property type="project" value="UniProtKB-KW"/>
</dbReference>
<dbReference type="InterPro" id="IPR036396">
    <property type="entry name" value="Cyt_P450_sf"/>
</dbReference>
<dbReference type="Pfam" id="PF00067">
    <property type="entry name" value="p450"/>
    <property type="match status" value="1"/>
</dbReference>
<keyword evidence="5 6" id="KW-0408">Iron</keyword>
<dbReference type="PROSITE" id="PS00086">
    <property type="entry name" value="CYTOCHROME_P450"/>
    <property type="match status" value="1"/>
</dbReference>
<keyword evidence="8" id="KW-1185">Reference proteome</keyword>
<dbReference type="Proteomes" id="UP000594262">
    <property type="component" value="Unplaced"/>
</dbReference>
<dbReference type="InterPro" id="IPR017972">
    <property type="entry name" value="Cyt_P450_CS"/>
</dbReference>
<dbReference type="PRINTS" id="PR00463">
    <property type="entry name" value="EP450I"/>
</dbReference>
<keyword evidence="4" id="KW-0472">Membrane</keyword>
<dbReference type="GeneID" id="136811691"/>
<evidence type="ECO:0000256" key="5">
    <source>
        <dbReference type="PIRSR" id="PIRSR602401-1"/>
    </source>
</evidence>
<organism evidence="7 8">
    <name type="scientific">Clytia hemisphaerica</name>
    <dbReference type="NCBI Taxonomy" id="252671"/>
    <lineage>
        <taxon>Eukaryota</taxon>
        <taxon>Metazoa</taxon>
        <taxon>Cnidaria</taxon>
        <taxon>Hydrozoa</taxon>
        <taxon>Hydroidolina</taxon>
        <taxon>Leptothecata</taxon>
        <taxon>Obeliida</taxon>
        <taxon>Clytiidae</taxon>
        <taxon>Clytia</taxon>
    </lineage>
</organism>
<dbReference type="GO" id="GO:0020037">
    <property type="term" value="F:heme binding"/>
    <property type="evidence" value="ECO:0007669"/>
    <property type="project" value="InterPro"/>
</dbReference>
<dbReference type="GO" id="GO:0016705">
    <property type="term" value="F:oxidoreductase activity, acting on paired donors, with incorporation or reduction of molecular oxygen"/>
    <property type="evidence" value="ECO:0007669"/>
    <property type="project" value="InterPro"/>
</dbReference>
<keyword evidence="5 6" id="KW-0479">Metal-binding</keyword>
<dbReference type="InterPro" id="IPR001128">
    <property type="entry name" value="Cyt_P450"/>
</dbReference>
<comment type="similarity">
    <text evidence="2 6">Belongs to the cytochrome P450 family.</text>
</comment>
<protein>
    <recommendedName>
        <fullName evidence="9">Cytochrome P450</fullName>
    </recommendedName>
</protein>
<dbReference type="GO" id="GO:0005506">
    <property type="term" value="F:iron ion binding"/>
    <property type="evidence" value="ECO:0007669"/>
    <property type="project" value="InterPro"/>
</dbReference>
<evidence type="ECO:0000256" key="4">
    <source>
        <dbReference type="ARBA" id="ARBA00023136"/>
    </source>
</evidence>
<sequence length="505" mass="58754">MIFELVAFGLFAYLVLKFYWLHVTRRWSHISNIPLQIYPILGHIPSVIGFTANEFHHLCLDWLDRSPITALWIGLRPNVLCKDVKLFESIMSSNKVLTKSSNYWVFDDWLGLNLFTSTGAFWRRRRKLLTPSFHFNILTEFLPTMAKHSQILVKALKKQPDSFNAFKVMKTYSLGVILETSMGVENDFIDIALDVANNETVKDSPGEHQANIFRFLKAIDRLLVILVNRNDRPWQWYKTTFQFTPVGQEFYETLDFVKKFGTNIIEKRIEQLKEKPMSDEKQIILLDRLLKSLQNGEVNVEDVLNETQGFMFAGYDTVATALSWCLFMIGSHPEIQQKAFEEVKNVEKLNLPLHELVKELKYVECVIKETLRIHPSAPIVSREIEEEMVFDSWKFPKGTTFSICILAMQRDPNNWSDPMVFKPERFASPEHDWNPFAFIPFSAGPRNCIGQRFAMMEMKCTLYHLLLNFEIVAKQRAEDLLETIGVIHGVMNEEGLQIEMKPRNL</sequence>
<dbReference type="AlphaFoldDB" id="A0A7M6DQC3"/>
<dbReference type="Gene3D" id="1.10.630.10">
    <property type="entry name" value="Cytochrome P450"/>
    <property type="match status" value="1"/>
</dbReference>
<evidence type="ECO:0000313" key="8">
    <source>
        <dbReference type="Proteomes" id="UP000594262"/>
    </source>
</evidence>
<dbReference type="EnsemblMetazoa" id="CLYHEMT021853.1">
    <property type="protein sequence ID" value="CLYHEMP021853.1"/>
    <property type="gene ID" value="CLYHEMG021853"/>
</dbReference>
<reference evidence="7" key="1">
    <citation type="submission" date="2021-01" db="UniProtKB">
        <authorList>
            <consortium name="EnsemblMetazoa"/>
        </authorList>
    </citation>
    <scope>IDENTIFICATION</scope>
</reference>
<evidence type="ECO:0008006" key="9">
    <source>
        <dbReference type="Google" id="ProtNLM"/>
    </source>
</evidence>
<evidence type="ECO:0000256" key="3">
    <source>
        <dbReference type="ARBA" id="ARBA00022824"/>
    </source>
</evidence>
<feature type="binding site" description="axial binding residue" evidence="5">
    <location>
        <position position="448"/>
    </location>
    <ligand>
        <name>heme</name>
        <dbReference type="ChEBI" id="CHEBI:30413"/>
    </ligand>
    <ligandPart>
        <name>Fe</name>
        <dbReference type="ChEBI" id="CHEBI:18248"/>
    </ligandPart>
</feature>
<evidence type="ECO:0000256" key="6">
    <source>
        <dbReference type="RuleBase" id="RU000461"/>
    </source>
</evidence>
<dbReference type="SUPFAM" id="SSF48264">
    <property type="entry name" value="Cytochrome P450"/>
    <property type="match status" value="1"/>
</dbReference>
<comment type="cofactor">
    <cofactor evidence="5">
        <name>heme</name>
        <dbReference type="ChEBI" id="CHEBI:30413"/>
    </cofactor>
</comment>
<dbReference type="OrthoDB" id="1470350at2759"/>
<dbReference type="InterPro" id="IPR050196">
    <property type="entry name" value="Cytochrome_P450_Monoox"/>
</dbReference>
<comment type="subcellular location">
    <subcellularLocation>
        <location evidence="1">Endoplasmic reticulum membrane</location>
    </subcellularLocation>
</comment>
<name>A0A7M6DQC3_9CNID</name>
<keyword evidence="6" id="KW-0560">Oxidoreductase</keyword>
<accession>A0A7M6DQC3</accession>
<evidence type="ECO:0000256" key="1">
    <source>
        <dbReference type="ARBA" id="ARBA00004586"/>
    </source>
</evidence>
<dbReference type="GO" id="GO:0005789">
    <property type="term" value="C:endoplasmic reticulum membrane"/>
    <property type="evidence" value="ECO:0007669"/>
    <property type="project" value="UniProtKB-SubCell"/>
</dbReference>
<dbReference type="CDD" id="cd20628">
    <property type="entry name" value="CYP4"/>
    <property type="match status" value="1"/>
</dbReference>
<keyword evidence="6" id="KW-0503">Monooxygenase</keyword>
<keyword evidence="5 6" id="KW-0349">Heme</keyword>
<dbReference type="PANTHER" id="PTHR24291">
    <property type="entry name" value="CYTOCHROME P450 FAMILY 4"/>
    <property type="match status" value="1"/>
</dbReference>
<evidence type="ECO:0000313" key="7">
    <source>
        <dbReference type="EnsemblMetazoa" id="CLYHEMP021853.1"/>
    </source>
</evidence>